<accession>A0A5E4WK30</accession>
<dbReference type="EMBL" id="CABPRZ010000013">
    <property type="protein sequence ID" value="VVE25417.1"/>
    <property type="molecule type" value="Genomic_DNA"/>
</dbReference>
<organism evidence="1 2">
    <name type="scientific">Pandoraea terrae</name>
    <dbReference type="NCBI Taxonomy" id="1537710"/>
    <lineage>
        <taxon>Bacteria</taxon>
        <taxon>Pseudomonadati</taxon>
        <taxon>Pseudomonadota</taxon>
        <taxon>Betaproteobacteria</taxon>
        <taxon>Burkholderiales</taxon>
        <taxon>Burkholderiaceae</taxon>
        <taxon>Pandoraea</taxon>
    </lineage>
</organism>
<evidence type="ECO:0000313" key="1">
    <source>
        <dbReference type="EMBL" id="VVE25417.1"/>
    </source>
</evidence>
<protein>
    <submittedName>
        <fullName evidence="1">Lipoprotein</fullName>
    </submittedName>
</protein>
<proteinExistence type="predicted"/>
<keyword evidence="1" id="KW-0449">Lipoprotein</keyword>
<keyword evidence="2" id="KW-1185">Reference proteome</keyword>
<name>A0A5E4WK30_9BURK</name>
<dbReference type="RefSeq" id="WP_150698147.1">
    <property type="nucleotide sequence ID" value="NZ_CABPRZ010000013.1"/>
</dbReference>
<dbReference type="OrthoDB" id="8962020at2"/>
<dbReference type="AlphaFoldDB" id="A0A5E4WK30"/>
<gene>
    <name evidence="1" type="ORF">PTE30175_03277</name>
</gene>
<sequence>MTASPPRPRFRRSWRRTLPLAAALLGVLPLAACYTPGWQTIPANAPQAEVQSKLGRPHETYPLGGGVTRWLYPTQPFGQQTIAADIDAQGRVVGVKQVLSMQEFAKVEVGKWTKDDILHHFGKPVETSYFPLMKREAWTYRFKQDEAWDSMMNFYFDPQGIVRMTQISPDPLKQKESHGLF</sequence>
<reference evidence="1 2" key="1">
    <citation type="submission" date="2019-08" db="EMBL/GenBank/DDBJ databases">
        <authorList>
            <person name="Peeters C."/>
        </authorList>
    </citation>
    <scope>NUCLEOTIDE SEQUENCE [LARGE SCALE GENOMIC DNA]</scope>
    <source>
        <strain evidence="1 2">LMG 30175</strain>
    </source>
</reference>
<dbReference type="Proteomes" id="UP000414233">
    <property type="component" value="Unassembled WGS sequence"/>
</dbReference>
<evidence type="ECO:0000313" key="2">
    <source>
        <dbReference type="Proteomes" id="UP000414233"/>
    </source>
</evidence>